<feature type="domain" description="Alpha-D-phosphohexomutase alpha/beta/alpha" evidence="6">
    <location>
        <begin position="46"/>
        <end position="149"/>
    </location>
</feature>
<dbReference type="SUPFAM" id="SSF55957">
    <property type="entry name" value="Phosphoglucomutase, C-terminal domain"/>
    <property type="match status" value="1"/>
</dbReference>
<protein>
    <recommendedName>
        <fullName evidence="6">Alpha-D-phosphohexomutase alpha/beta/alpha domain-containing protein</fullName>
    </recommendedName>
</protein>
<evidence type="ECO:0000256" key="2">
    <source>
        <dbReference type="ARBA" id="ARBA00022553"/>
    </source>
</evidence>
<organism evidence="7">
    <name type="scientific">marine sediment metagenome</name>
    <dbReference type="NCBI Taxonomy" id="412755"/>
    <lineage>
        <taxon>unclassified sequences</taxon>
        <taxon>metagenomes</taxon>
        <taxon>ecological metagenomes</taxon>
    </lineage>
</organism>
<evidence type="ECO:0000256" key="3">
    <source>
        <dbReference type="ARBA" id="ARBA00022723"/>
    </source>
</evidence>
<dbReference type="GO" id="GO:0016868">
    <property type="term" value="F:intramolecular phosphotransferase activity"/>
    <property type="evidence" value="ECO:0007669"/>
    <property type="project" value="InterPro"/>
</dbReference>
<dbReference type="InterPro" id="IPR005846">
    <property type="entry name" value="A-D-PHexomutase_a/b/a-III"/>
</dbReference>
<dbReference type="InterPro" id="IPR036900">
    <property type="entry name" value="A-D-PHexomutase_C_sf"/>
</dbReference>
<dbReference type="EMBL" id="BART01017386">
    <property type="protein sequence ID" value="GAG77146.1"/>
    <property type="molecule type" value="Genomic_DNA"/>
</dbReference>
<comment type="caution">
    <text evidence="7">The sequence shown here is derived from an EMBL/GenBank/DDBJ whole genome shotgun (WGS) entry which is preliminary data.</text>
</comment>
<accession>X1BYB4</accession>
<gene>
    <name evidence="7" type="ORF">S01H4_33116</name>
</gene>
<name>X1BYB4_9ZZZZ</name>
<dbReference type="PANTHER" id="PTHR43771">
    <property type="entry name" value="PHOSPHOMANNOMUTASE"/>
    <property type="match status" value="1"/>
</dbReference>
<dbReference type="Gene3D" id="3.40.120.10">
    <property type="entry name" value="Alpha-D-Glucose-1,6-Bisphosphate, subunit A, domain 3"/>
    <property type="match status" value="2"/>
</dbReference>
<dbReference type="Gene3D" id="3.30.310.50">
    <property type="entry name" value="Alpha-D-phosphohexomutase, C-terminal domain"/>
    <property type="match status" value="1"/>
</dbReference>
<dbReference type="AlphaFoldDB" id="X1BYB4"/>
<sequence>LLATRQIETSKVIKEKKADLGVSFDGDGDRCFFFDNQSEFVPACYITALLAEYLLKKNPESKKVILDSRLIWATQEKVEQAGGKLIVMKAGHSFFKDRMRKEDALFAGETSGHFFFRDYYYADSGLLPFLLMLELLSQDQRPFSQILAPLRQRHPVILETNFSINDTEKLLKIVEGEYGDGEIDHLDGINAAFKDWRFNLRGSHNEPLVRLNVEAIDKDVLEKKKAELISFIQKQGGKLET</sequence>
<evidence type="ECO:0000256" key="1">
    <source>
        <dbReference type="ARBA" id="ARBA00001946"/>
    </source>
</evidence>
<keyword evidence="3" id="KW-0479">Metal-binding</keyword>
<dbReference type="GO" id="GO:0005975">
    <property type="term" value="P:carbohydrate metabolic process"/>
    <property type="evidence" value="ECO:0007669"/>
    <property type="project" value="InterPro"/>
</dbReference>
<feature type="non-terminal residue" evidence="7">
    <location>
        <position position="1"/>
    </location>
</feature>
<keyword evidence="4" id="KW-0460">Magnesium</keyword>
<evidence type="ECO:0000259" key="6">
    <source>
        <dbReference type="Pfam" id="PF02880"/>
    </source>
</evidence>
<dbReference type="InterPro" id="IPR016055">
    <property type="entry name" value="A-D-PHexomutase_a/b/a-I/II/III"/>
</dbReference>
<comment type="cofactor">
    <cofactor evidence="1">
        <name>Mg(2+)</name>
        <dbReference type="ChEBI" id="CHEBI:18420"/>
    </cofactor>
</comment>
<proteinExistence type="predicted"/>
<dbReference type="PANTHER" id="PTHR43771:SF1">
    <property type="entry name" value="PHOSPHOMANNOMUTASE"/>
    <property type="match status" value="1"/>
</dbReference>
<evidence type="ECO:0000313" key="7">
    <source>
        <dbReference type="EMBL" id="GAG77146.1"/>
    </source>
</evidence>
<reference evidence="7" key="1">
    <citation type="journal article" date="2014" name="Front. Microbiol.">
        <title>High frequency of phylogenetically diverse reductive dehalogenase-homologous genes in deep subseafloor sedimentary metagenomes.</title>
        <authorList>
            <person name="Kawai M."/>
            <person name="Futagami T."/>
            <person name="Toyoda A."/>
            <person name="Takaki Y."/>
            <person name="Nishi S."/>
            <person name="Hori S."/>
            <person name="Arai W."/>
            <person name="Tsubouchi T."/>
            <person name="Morono Y."/>
            <person name="Uchiyama I."/>
            <person name="Ito T."/>
            <person name="Fujiyama A."/>
            <person name="Inagaki F."/>
            <person name="Takami H."/>
        </authorList>
    </citation>
    <scope>NUCLEOTIDE SEQUENCE</scope>
    <source>
        <strain evidence="7">Expedition CK06-06</strain>
    </source>
</reference>
<evidence type="ECO:0000256" key="4">
    <source>
        <dbReference type="ARBA" id="ARBA00022842"/>
    </source>
</evidence>
<evidence type="ECO:0000256" key="5">
    <source>
        <dbReference type="ARBA" id="ARBA00023235"/>
    </source>
</evidence>
<keyword evidence="5" id="KW-0413">Isomerase</keyword>
<keyword evidence="2" id="KW-0597">Phosphoprotein</keyword>
<dbReference type="SUPFAM" id="SSF53738">
    <property type="entry name" value="Phosphoglucomutase, first 3 domains"/>
    <property type="match status" value="2"/>
</dbReference>
<dbReference type="Pfam" id="PF02880">
    <property type="entry name" value="PGM_PMM_III"/>
    <property type="match status" value="1"/>
</dbReference>
<dbReference type="GO" id="GO:0046872">
    <property type="term" value="F:metal ion binding"/>
    <property type="evidence" value="ECO:0007669"/>
    <property type="project" value="UniProtKB-KW"/>
</dbReference>